<feature type="binding site" evidence="6">
    <location>
        <position position="421"/>
    </location>
    <ligand>
        <name>Na(+)</name>
        <dbReference type="ChEBI" id="CHEBI:29101"/>
        <label>1</label>
    </ligand>
</feature>
<keyword evidence="2" id="KW-0813">Transport</keyword>
<keyword evidence="6" id="KW-0479">Metal-binding</keyword>
<dbReference type="PANTHER" id="PTHR11616:SF325">
    <property type="entry name" value="TRANSPORTER"/>
    <property type="match status" value="1"/>
</dbReference>
<evidence type="ECO:0000256" key="3">
    <source>
        <dbReference type="ARBA" id="ARBA00022692"/>
    </source>
</evidence>
<evidence type="ECO:0000256" key="2">
    <source>
        <dbReference type="ARBA" id="ARBA00022448"/>
    </source>
</evidence>
<dbReference type="InParanoid" id="K1PKJ7"/>
<dbReference type="HOGENOM" id="CLU_006855_9_5_1"/>
<keyword evidence="5" id="KW-0472">Membrane</keyword>
<evidence type="ECO:0000256" key="6">
    <source>
        <dbReference type="PIRSR" id="PIRSR600175-1"/>
    </source>
</evidence>
<keyword evidence="6" id="KW-0915">Sodium</keyword>
<evidence type="ECO:0000256" key="4">
    <source>
        <dbReference type="ARBA" id="ARBA00022989"/>
    </source>
</evidence>
<comment type="subcellular location">
    <subcellularLocation>
        <location evidence="1">Membrane</location>
        <topology evidence="1">Multi-pass membrane protein</topology>
    </subcellularLocation>
</comment>
<dbReference type="SUPFAM" id="SSF161070">
    <property type="entry name" value="SNF-like"/>
    <property type="match status" value="2"/>
</dbReference>
<dbReference type="GO" id="GO:0005886">
    <property type="term" value="C:plasma membrane"/>
    <property type="evidence" value="ECO:0007669"/>
    <property type="project" value="TreeGrafter"/>
</dbReference>
<dbReference type="PROSITE" id="PS50267">
    <property type="entry name" value="NA_NEUROTRAN_SYMP_3"/>
    <property type="match status" value="1"/>
</dbReference>
<dbReference type="PRINTS" id="PR00176">
    <property type="entry name" value="NANEUSMPORT"/>
</dbReference>
<protein>
    <submittedName>
        <fullName evidence="8">Sodium-and chloride-dependent GABA transporter 2</fullName>
    </submittedName>
</protein>
<dbReference type="Pfam" id="PF00209">
    <property type="entry name" value="SNF"/>
    <property type="match status" value="1"/>
</dbReference>
<proteinExistence type="predicted"/>
<dbReference type="GO" id="GO:0046872">
    <property type="term" value="F:metal ion binding"/>
    <property type="evidence" value="ECO:0007669"/>
    <property type="project" value="UniProtKB-KW"/>
</dbReference>
<feature type="binding site" evidence="6">
    <location>
        <position position="39"/>
    </location>
    <ligand>
        <name>Na(+)</name>
        <dbReference type="ChEBI" id="CHEBI:29101"/>
        <label>1</label>
    </ligand>
</feature>
<accession>K1PKJ7</accession>
<dbReference type="InterPro" id="IPR000175">
    <property type="entry name" value="Na/ntran_symport"/>
</dbReference>
<feature type="binding site" evidence="6">
    <location>
        <position position="41"/>
    </location>
    <ligand>
        <name>Na(+)</name>
        <dbReference type="ChEBI" id="CHEBI:29101"/>
        <label>1</label>
    </ligand>
</feature>
<evidence type="ECO:0000256" key="1">
    <source>
        <dbReference type="ARBA" id="ARBA00004141"/>
    </source>
</evidence>
<keyword evidence="3" id="KW-0812">Transmembrane</keyword>
<evidence type="ECO:0000256" key="7">
    <source>
        <dbReference type="PIRSR" id="PIRSR600175-2"/>
    </source>
</evidence>
<gene>
    <name evidence="8" type="ORF">CGI_10008595</name>
</gene>
<feature type="disulfide bond" evidence="7">
    <location>
        <begin position="144"/>
        <end position="153"/>
    </location>
</feature>
<feature type="binding site" evidence="6">
    <location>
        <position position="42"/>
    </location>
    <ligand>
        <name>Na(+)</name>
        <dbReference type="ChEBI" id="CHEBI:29101"/>
        <label>1</label>
    </ligand>
</feature>
<feature type="binding site" evidence="6">
    <location>
        <position position="320"/>
    </location>
    <ligand>
        <name>Na(+)</name>
        <dbReference type="ChEBI" id="CHEBI:29101"/>
        <label>2</label>
    </ligand>
</feature>
<name>K1PKJ7_MAGGI</name>
<sequence length="744" mass="83774">MDEKNKPKTSVEIEQPKIECLKERAQWSSQIDFLLACIGNAVGLGNIWRFPYLCYKNGGGACLIPYLIMLFCGGLPVMLLEIGLGQYMSRGGLKSWNICPLFQGIGIATFLMCFLSITYYIVILAWGLYYMYASVAMEIPWGSCFNTWNTYRCASSNEELQKRLCTSEGKYSSSISNGQTLENMSLINVTLHNSLINTTDTNCSTSNVTAVDPAVEFWENHVIQISDSIEDGGGIVSQLAVCLLVMWILVYFCVWRGVKWSGKVVYFTVTFPYVILLILLVRGATLPGAGNGIKYFLSPDFSRLQDAQVWIDGGTQVFFSAAIAIGAMISLGSYNDFHTDFYKHTMIVAGINSGTSFLSGFAVFSVLGFMAHEQNVDIDQVAESGPGLVFIVYPKAVTMMPLPQLWAILFFLMLFLIGIDSGFVMVESVVAHISDMFPRQLYKTKGRMILTAVLCFLWYTMGLSMVSRGGMYVFQLYDYYSASGVVLLWVCFWESIVIGWIFGPGLVFIVYPKAVTMMPLPQLWAILFFLMLFLIGIDSGFVMVESVVAHISDMFPRQLYKTKGRMILTAVLCFLWYTMGLSMVSRGGMYVFQLYDYYSASGVVLLWVCFWESIVIGWIFGSEKFNDAIEVMIGYRINKWFHICWKYLTPLVCTGIFAFQLIGFKPLKYNNEYEYPPWAQGFGLMLALVSMCCIPFYVVGKLLSLKGPIKERIKKAIVPKLTKDQISKKSRNKDGALLLQQIET</sequence>
<evidence type="ECO:0000313" key="8">
    <source>
        <dbReference type="EMBL" id="EKC19404.1"/>
    </source>
</evidence>
<evidence type="ECO:0000256" key="5">
    <source>
        <dbReference type="ARBA" id="ARBA00023136"/>
    </source>
</evidence>
<reference evidence="8" key="1">
    <citation type="journal article" date="2012" name="Nature">
        <title>The oyster genome reveals stress adaptation and complexity of shell formation.</title>
        <authorList>
            <person name="Zhang G."/>
            <person name="Fang X."/>
            <person name="Guo X."/>
            <person name="Li L."/>
            <person name="Luo R."/>
            <person name="Xu F."/>
            <person name="Yang P."/>
            <person name="Zhang L."/>
            <person name="Wang X."/>
            <person name="Qi H."/>
            <person name="Xiong Z."/>
            <person name="Que H."/>
            <person name="Xie Y."/>
            <person name="Holland P.W."/>
            <person name="Paps J."/>
            <person name="Zhu Y."/>
            <person name="Wu F."/>
            <person name="Chen Y."/>
            <person name="Wang J."/>
            <person name="Peng C."/>
            <person name="Meng J."/>
            <person name="Yang L."/>
            <person name="Liu J."/>
            <person name="Wen B."/>
            <person name="Zhang N."/>
            <person name="Huang Z."/>
            <person name="Zhu Q."/>
            <person name="Feng Y."/>
            <person name="Mount A."/>
            <person name="Hedgecock D."/>
            <person name="Xu Z."/>
            <person name="Liu Y."/>
            <person name="Domazet-Loso T."/>
            <person name="Du Y."/>
            <person name="Sun X."/>
            <person name="Zhang S."/>
            <person name="Liu B."/>
            <person name="Cheng P."/>
            <person name="Jiang X."/>
            <person name="Li J."/>
            <person name="Fan D."/>
            <person name="Wang W."/>
            <person name="Fu W."/>
            <person name="Wang T."/>
            <person name="Wang B."/>
            <person name="Zhang J."/>
            <person name="Peng Z."/>
            <person name="Li Y."/>
            <person name="Li N."/>
            <person name="Wang J."/>
            <person name="Chen M."/>
            <person name="He Y."/>
            <person name="Tan F."/>
            <person name="Song X."/>
            <person name="Zheng Q."/>
            <person name="Huang R."/>
            <person name="Yang H."/>
            <person name="Du X."/>
            <person name="Chen L."/>
            <person name="Yang M."/>
            <person name="Gaffney P.M."/>
            <person name="Wang S."/>
            <person name="Luo L."/>
            <person name="She Z."/>
            <person name="Ming Y."/>
            <person name="Huang W."/>
            <person name="Zhang S."/>
            <person name="Huang B."/>
            <person name="Zhang Y."/>
            <person name="Qu T."/>
            <person name="Ni P."/>
            <person name="Miao G."/>
            <person name="Wang J."/>
            <person name="Wang Q."/>
            <person name="Steinberg C.E."/>
            <person name="Wang H."/>
            <person name="Li N."/>
            <person name="Qian L."/>
            <person name="Zhang G."/>
            <person name="Li Y."/>
            <person name="Yang H."/>
            <person name="Liu X."/>
            <person name="Wang J."/>
            <person name="Yin Y."/>
            <person name="Wang J."/>
        </authorList>
    </citation>
    <scope>NUCLEOTIDE SEQUENCE [LARGE SCALE GENOMIC DNA]</scope>
    <source>
        <strain evidence="8">05x7-T-G4-1.051#20</strain>
    </source>
</reference>
<feature type="binding site" evidence="6">
    <location>
        <position position="352"/>
    </location>
    <ligand>
        <name>Na(+)</name>
        <dbReference type="ChEBI" id="CHEBI:29101"/>
        <label>2</label>
    </ligand>
</feature>
<feature type="binding site" evidence="6">
    <location>
        <position position="46"/>
    </location>
    <ligand>
        <name>Na(+)</name>
        <dbReference type="ChEBI" id="CHEBI:29101"/>
        <label>1</label>
    </ligand>
</feature>
<dbReference type="InterPro" id="IPR037272">
    <property type="entry name" value="SNS_sf"/>
</dbReference>
<dbReference type="EMBL" id="JH818115">
    <property type="protein sequence ID" value="EKC19404.1"/>
    <property type="molecule type" value="Genomic_DNA"/>
</dbReference>
<keyword evidence="4" id="KW-1133">Transmembrane helix</keyword>
<dbReference type="PANTHER" id="PTHR11616">
    <property type="entry name" value="SODIUM/CHLORIDE DEPENDENT TRANSPORTER"/>
    <property type="match status" value="1"/>
</dbReference>
<dbReference type="GO" id="GO:0005332">
    <property type="term" value="F:gamma-aminobutyric acid:sodium:chloride symporter activity"/>
    <property type="evidence" value="ECO:0007669"/>
    <property type="project" value="TreeGrafter"/>
</dbReference>
<keyword evidence="7" id="KW-1015">Disulfide bond</keyword>
<organism evidence="8">
    <name type="scientific">Magallana gigas</name>
    <name type="common">Pacific oyster</name>
    <name type="synonym">Crassostrea gigas</name>
    <dbReference type="NCBI Taxonomy" id="29159"/>
    <lineage>
        <taxon>Eukaryota</taxon>
        <taxon>Metazoa</taxon>
        <taxon>Spiralia</taxon>
        <taxon>Lophotrochozoa</taxon>
        <taxon>Mollusca</taxon>
        <taxon>Bivalvia</taxon>
        <taxon>Autobranchia</taxon>
        <taxon>Pteriomorphia</taxon>
        <taxon>Ostreida</taxon>
        <taxon>Ostreoidea</taxon>
        <taxon>Ostreidae</taxon>
        <taxon>Magallana</taxon>
    </lineage>
</organism>
<dbReference type="AlphaFoldDB" id="K1PKJ7"/>
<feature type="binding site" evidence="6">
    <location>
        <position position="420"/>
    </location>
    <ligand>
        <name>Na(+)</name>
        <dbReference type="ChEBI" id="CHEBI:29101"/>
        <label>1</label>
    </ligand>
</feature>